<evidence type="ECO:0000313" key="1">
    <source>
        <dbReference type="EMBL" id="QDU38978.1"/>
    </source>
</evidence>
<dbReference type="KEGG" id="mri:Mal4_33100"/>
<organism evidence="1 2">
    <name type="scientific">Maioricimonas rarisocia</name>
    <dbReference type="NCBI Taxonomy" id="2528026"/>
    <lineage>
        <taxon>Bacteria</taxon>
        <taxon>Pseudomonadati</taxon>
        <taxon>Planctomycetota</taxon>
        <taxon>Planctomycetia</taxon>
        <taxon>Planctomycetales</taxon>
        <taxon>Planctomycetaceae</taxon>
        <taxon>Maioricimonas</taxon>
    </lineage>
</organism>
<dbReference type="RefSeq" id="WP_145370210.1">
    <property type="nucleotide sequence ID" value="NZ_CP036275.1"/>
</dbReference>
<gene>
    <name evidence="1" type="ORF">Mal4_33100</name>
</gene>
<protein>
    <submittedName>
        <fullName evidence="1">Uncharacterized protein</fullName>
    </submittedName>
</protein>
<name>A0A517Z921_9PLAN</name>
<accession>A0A517Z921</accession>
<evidence type="ECO:0000313" key="2">
    <source>
        <dbReference type="Proteomes" id="UP000320496"/>
    </source>
</evidence>
<reference evidence="1 2" key="1">
    <citation type="submission" date="2019-02" db="EMBL/GenBank/DDBJ databases">
        <title>Deep-cultivation of Planctomycetes and their phenomic and genomic characterization uncovers novel biology.</title>
        <authorList>
            <person name="Wiegand S."/>
            <person name="Jogler M."/>
            <person name="Boedeker C."/>
            <person name="Pinto D."/>
            <person name="Vollmers J."/>
            <person name="Rivas-Marin E."/>
            <person name="Kohn T."/>
            <person name="Peeters S.H."/>
            <person name="Heuer A."/>
            <person name="Rast P."/>
            <person name="Oberbeckmann S."/>
            <person name="Bunk B."/>
            <person name="Jeske O."/>
            <person name="Meyerdierks A."/>
            <person name="Storesund J.E."/>
            <person name="Kallscheuer N."/>
            <person name="Luecker S."/>
            <person name="Lage O.M."/>
            <person name="Pohl T."/>
            <person name="Merkel B.J."/>
            <person name="Hornburger P."/>
            <person name="Mueller R.-W."/>
            <person name="Bruemmer F."/>
            <person name="Labrenz M."/>
            <person name="Spormann A.M."/>
            <person name="Op den Camp H."/>
            <person name="Overmann J."/>
            <person name="Amann R."/>
            <person name="Jetten M.S.M."/>
            <person name="Mascher T."/>
            <person name="Medema M.H."/>
            <person name="Devos D.P."/>
            <person name="Kaster A.-K."/>
            <person name="Ovreas L."/>
            <person name="Rohde M."/>
            <person name="Galperin M.Y."/>
            <person name="Jogler C."/>
        </authorList>
    </citation>
    <scope>NUCLEOTIDE SEQUENCE [LARGE SCALE GENOMIC DNA]</scope>
    <source>
        <strain evidence="1 2">Mal4</strain>
    </source>
</reference>
<dbReference type="EMBL" id="CP036275">
    <property type="protein sequence ID" value="QDU38978.1"/>
    <property type="molecule type" value="Genomic_DNA"/>
</dbReference>
<proteinExistence type="predicted"/>
<dbReference type="Proteomes" id="UP000320496">
    <property type="component" value="Chromosome"/>
</dbReference>
<dbReference type="AlphaFoldDB" id="A0A517Z921"/>
<sequence>MENWPGKAAITQTGLCAVVDASESNHRAIEVGMIVVSGRERRTVIRMHGCNGLTKVDLAARVDERYDVRTVSLRDLFQRLRSGDRIESAPPSLLPVVAGDGEVPRSARRLLIEAAVQAIGSAFFVNGCLACEVLDVCRHSGEHGSELRVVVACQQLDLDEDPLAFLNGASGPAATDQIESIDVEHWMRLMVATDWTTLPMAPGCGAPLSEQETERYLAELLDGGEMADDDAGE</sequence>
<keyword evidence="2" id="KW-1185">Reference proteome</keyword>